<keyword evidence="7" id="KW-0418">Kinase</keyword>
<evidence type="ECO:0000313" key="14">
    <source>
        <dbReference type="EMBL" id="EFM00801.1"/>
    </source>
</evidence>
<name>E0NVS5_9BACT</name>
<evidence type="ECO:0000256" key="10">
    <source>
        <dbReference type="ARBA" id="ARBA00029409"/>
    </source>
</evidence>
<dbReference type="STRING" id="862515.HMPREF0658_2280"/>
<dbReference type="Proteomes" id="UP000004394">
    <property type="component" value="Unassembled WGS sequence"/>
</dbReference>
<dbReference type="GO" id="GO:0046656">
    <property type="term" value="P:folic acid biosynthetic process"/>
    <property type="evidence" value="ECO:0007669"/>
    <property type="project" value="UniProtKB-KW"/>
</dbReference>
<dbReference type="EC" id="2.7.6.3" evidence="3"/>
<dbReference type="GO" id="GO:0016301">
    <property type="term" value="F:kinase activity"/>
    <property type="evidence" value="ECO:0007669"/>
    <property type="project" value="UniProtKB-KW"/>
</dbReference>
<keyword evidence="8" id="KW-0067">ATP-binding</keyword>
<dbReference type="InterPro" id="IPR035907">
    <property type="entry name" value="Hppk_sf"/>
</dbReference>
<dbReference type="GO" id="GO:0003848">
    <property type="term" value="F:2-amino-4-hydroxy-6-hydroxymethyldihydropteridine diphosphokinase activity"/>
    <property type="evidence" value="ECO:0007669"/>
    <property type="project" value="UniProtKB-EC"/>
</dbReference>
<dbReference type="AlphaFoldDB" id="E0NVS5"/>
<evidence type="ECO:0000256" key="9">
    <source>
        <dbReference type="ARBA" id="ARBA00022909"/>
    </source>
</evidence>
<evidence type="ECO:0000256" key="8">
    <source>
        <dbReference type="ARBA" id="ARBA00022840"/>
    </source>
</evidence>
<evidence type="ECO:0000256" key="11">
    <source>
        <dbReference type="ARBA" id="ARBA00029766"/>
    </source>
</evidence>
<sequence length="131" mass="14986">MPPLTKLILSLGSNTGQKENMENAESLLRALFKQIRFSDSKWTEPVGIESDLFLNKIAVVYTAHGLQQICKALRNIERKCGRSRSLHKSNVVPMDIDVLQFGDAKMHAEDWERGYIRELIQQMEEPEETIA</sequence>
<dbReference type="EMBL" id="AEEI01000066">
    <property type="protein sequence ID" value="EFM00801.1"/>
    <property type="molecule type" value="Genomic_DNA"/>
</dbReference>
<comment type="pathway">
    <text evidence="1">Cofactor biosynthesis; tetrahydrofolate biosynthesis; 2-amino-4-hydroxy-6-hydroxymethyl-7,8-dihydropteridine diphosphate from 7,8-dihydroneopterin triphosphate: step 4/4.</text>
</comment>
<evidence type="ECO:0000256" key="12">
    <source>
        <dbReference type="ARBA" id="ARBA00033413"/>
    </source>
</evidence>
<evidence type="ECO:0000256" key="4">
    <source>
        <dbReference type="ARBA" id="ARBA00016218"/>
    </source>
</evidence>
<dbReference type="SUPFAM" id="SSF55083">
    <property type="entry name" value="6-hydroxymethyl-7,8-dihydropterin pyrophosphokinase, HPPK"/>
    <property type="match status" value="1"/>
</dbReference>
<comment type="function">
    <text evidence="10">Catalyzes the transfer of pyrophosphate from adenosine triphosphate (ATP) to 6-hydroxymethyl-7,8-dihydropterin, an enzymatic step in folate biosynthesis pathway.</text>
</comment>
<dbReference type="Pfam" id="PF01288">
    <property type="entry name" value="HPPK"/>
    <property type="match status" value="1"/>
</dbReference>
<comment type="similarity">
    <text evidence="2">Belongs to the HPPK family.</text>
</comment>
<dbReference type="GO" id="GO:0046654">
    <property type="term" value="P:tetrahydrofolate biosynthetic process"/>
    <property type="evidence" value="ECO:0007669"/>
    <property type="project" value="UniProtKB-UniPathway"/>
</dbReference>
<comment type="caution">
    <text evidence="14">The sequence shown here is derived from an EMBL/GenBank/DDBJ whole genome shotgun (WGS) entry which is preliminary data.</text>
</comment>
<evidence type="ECO:0000256" key="2">
    <source>
        <dbReference type="ARBA" id="ARBA00005810"/>
    </source>
</evidence>
<keyword evidence="5 14" id="KW-0808">Transferase</keyword>
<evidence type="ECO:0000256" key="5">
    <source>
        <dbReference type="ARBA" id="ARBA00022679"/>
    </source>
</evidence>
<dbReference type="OrthoDB" id="1082296at2"/>
<evidence type="ECO:0000256" key="3">
    <source>
        <dbReference type="ARBA" id="ARBA00013253"/>
    </source>
</evidence>
<dbReference type="PANTHER" id="PTHR43071:SF1">
    <property type="entry name" value="2-AMINO-4-HYDROXY-6-HYDROXYMETHYLDIHYDROPTERIDINE PYROPHOSPHOKINASE"/>
    <property type="match status" value="1"/>
</dbReference>
<evidence type="ECO:0000256" key="1">
    <source>
        <dbReference type="ARBA" id="ARBA00005051"/>
    </source>
</evidence>
<organism evidence="14 15">
    <name type="scientific">Hoylesella marshii DSM 16973 = JCM 13450</name>
    <dbReference type="NCBI Taxonomy" id="862515"/>
    <lineage>
        <taxon>Bacteria</taxon>
        <taxon>Pseudomonadati</taxon>
        <taxon>Bacteroidota</taxon>
        <taxon>Bacteroidia</taxon>
        <taxon>Bacteroidales</taxon>
        <taxon>Prevotellaceae</taxon>
        <taxon>Hoylesella</taxon>
    </lineage>
</organism>
<keyword evidence="9" id="KW-0289">Folate biosynthesis</keyword>
<evidence type="ECO:0000256" key="6">
    <source>
        <dbReference type="ARBA" id="ARBA00022741"/>
    </source>
</evidence>
<accession>E0NVS5</accession>
<reference evidence="14" key="1">
    <citation type="submission" date="2010-07" db="EMBL/GenBank/DDBJ databases">
        <authorList>
            <person name="Muzny D."/>
            <person name="Qin X."/>
            <person name="Deng J."/>
            <person name="Jiang H."/>
            <person name="Liu Y."/>
            <person name="Qu J."/>
            <person name="Song X.-Z."/>
            <person name="Zhang L."/>
            <person name="Thornton R."/>
            <person name="Coyle M."/>
            <person name="Francisco L."/>
            <person name="Jackson L."/>
            <person name="Javaid M."/>
            <person name="Korchina V."/>
            <person name="Kovar C."/>
            <person name="Mata R."/>
            <person name="Mathew T."/>
            <person name="Ngo R."/>
            <person name="Nguyen L."/>
            <person name="Nguyen N."/>
            <person name="Okwuonu G."/>
            <person name="Ongeri F."/>
            <person name="Pham C."/>
            <person name="Simmons D."/>
            <person name="Wilczek-Boney K."/>
            <person name="Hale W."/>
            <person name="Jakkamsetti A."/>
            <person name="Pham P."/>
            <person name="Ruth R."/>
            <person name="San Lucas F."/>
            <person name="Warren J."/>
            <person name="Zhang J."/>
            <person name="Zhao Z."/>
            <person name="Zhou C."/>
            <person name="Zhu D."/>
            <person name="Lee S."/>
            <person name="Bess C."/>
            <person name="Blankenburg K."/>
            <person name="Forbes L."/>
            <person name="Fu Q."/>
            <person name="Gubbala S."/>
            <person name="Hirani K."/>
            <person name="Jayaseelan J.C."/>
            <person name="Lara F."/>
            <person name="Munidasa M."/>
            <person name="Palculict T."/>
            <person name="Patil S."/>
            <person name="Pu L.-L."/>
            <person name="Saada N."/>
            <person name="Tang L."/>
            <person name="Weissenberger G."/>
            <person name="Zhu Y."/>
            <person name="Hemphill L."/>
            <person name="Shang Y."/>
            <person name="Youmans B."/>
            <person name="Ayvaz T."/>
            <person name="Ross M."/>
            <person name="Santibanez J."/>
            <person name="Aqrawi P."/>
            <person name="Gross S."/>
            <person name="Joshi V."/>
            <person name="Fowler G."/>
            <person name="Nazareth L."/>
            <person name="Reid J."/>
            <person name="Worley K."/>
            <person name="Petrosino J."/>
            <person name="Highlander S."/>
            <person name="Gibbs R."/>
        </authorList>
    </citation>
    <scope>NUCLEOTIDE SEQUENCE [LARGE SCALE GENOMIC DNA]</scope>
    <source>
        <strain evidence="14">DSM 16973</strain>
    </source>
</reference>
<evidence type="ECO:0000313" key="15">
    <source>
        <dbReference type="Proteomes" id="UP000004394"/>
    </source>
</evidence>
<dbReference type="InterPro" id="IPR000550">
    <property type="entry name" value="Hppk"/>
</dbReference>
<feature type="domain" description="7,8-dihydro-6-hydroxymethylpterin-pyrophosphokinase" evidence="13">
    <location>
        <begin position="8"/>
        <end position="115"/>
    </location>
</feature>
<evidence type="ECO:0000259" key="13">
    <source>
        <dbReference type="Pfam" id="PF01288"/>
    </source>
</evidence>
<protein>
    <recommendedName>
        <fullName evidence="4">2-amino-4-hydroxy-6-hydroxymethyldihydropteridine pyrophosphokinase</fullName>
        <ecNumber evidence="3">2.7.6.3</ecNumber>
    </recommendedName>
    <alternativeName>
        <fullName evidence="11">6-hydroxymethyl-7,8-dihydropterin pyrophosphokinase</fullName>
    </alternativeName>
    <alternativeName>
        <fullName evidence="12">7,8-dihydro-6-hydroxymethylpterin-pyrophosphokinase</fullName>
    </alternativeName>
</protein>
<gene>
    <name evidence="14" type="primary">folK2</name>
    <name evidence="14" type="ORF">HMPREF0658_2280</name>
</gene>
<evidence type="ECO:0000256" key="7">
    <source>
        <dbReference type="ARBA" id="ARBA00022777"/>
    </source>
</evidence>
<proteinExistence type="inferred from homology"/>
<dbReference type="Gene3D" id="3.30.70.560">
    <property type="entry name" value="7,8-Dihydro-6-hydroxymethylpterin-pyrophosphokinase HPPK"/>
    <property type="match status" value="1"/>
</dbReference>
<dbReference type="PANTHER" id="PTHR43071">
    <property type="entry name" value="2-AMINO-4-HYDROXY-6-HYDROXYMETHYLDIHYDROPTERIDINE PYROPHOSPHOKINASE"/>
    <property type="match status" value="1"/>
</dbReference>
<dbReference type="RefSeq" id="WP_006950694.1">
    <property type="nucleotide sequence ID" value="NZ_BAJI01000025.1"/>
</dbReference>
<dbReference type="HOGENOM" id="CLU_097916_4_1_10"/>
<keyword evidence="15" id="KW-1185">Reference proteome</keyword>
<dbReference type="GO" id="GO:0005524">
    <property type="term" value="F:ATP binding"/>
    <property type="evidence" value="ECO:0007669"/>
    <property type="project" value="UniProtKB-KW"/>
</dbReference>
<dbReference type="eggNOG" id="COG0801">
    <property type="taxonomic scope" value="Bacteria"/>
</dbReference>
<dbReference type="UniPathway" id="UPA00077">
    <property type="reaction ID" value="UER00155"/>
</dbReference>
<keyword evidence="6" id="KW-0547">Nucleotide-binding</keyword>